<dbReference type="PANTHER" id="PTHR44196">
    <property type="entry name" value="DEHYDROGENASE/REDUCTASE SDR FAMILY MEMBER 7B"/>
    <property type="match status" value="1"/>
</dbReference>
<dbReference type="PRINTS" id="PR00081">
    <property type="entry name" value="GDHRDH"/>
</dbReference>
<gene>
    <name evidence="3" type="ORF">IM816_04895</name>
</gene>
<organism evidence="3 4">
    <name type="scientific">Luteibacter flocculans</name>
    <dbReference type="NCBI Taxonomy" id="2780091"/>
    <lineage>
        <taxon>Bacteria</taxon>
        <taxon>Pseudomonadati</taxon>
        <taxon>Pseudomonadota</taxon>
        <taxon>Gammaproteobacteria</taxon>
        <taxon>Lysobacterales</taxon>
        <taxon>Rhodanobacteraceae</taxon>
        <taxon>Luteibacter</taxon>
    </lineage>
</organism>
<dbReference type="InterPro" id="IPR036291">
    <property type="entry name" value="NAD(P)-bd_dom_sf"/>
</dbReference>
<dbReference type="Pfam" id="PF00106">
    <property type="entry name" value="adh_short"/>
    <property type="match status" value="1"/>
</dbReference>
<dbReference type="InterPro" id="IPR020904">
    <property type="entry name" value="Sc_DH/Rdtase_CS"/>
</dbReference>
<evidence type="ECO:0000256" key="1">
    <source>
        <dbReference type="ARBA" id="ARBA00006484"/>
    </source>
</evidence>
<dbReference type="Gene3D" id="3.40.50.720">
    <property type="entry name" value="NAD(P)-binding Rossmann-like Domain"/>
    <property type="match status" value="1"/>
</dbReference>
<dbReference type="EMBL" id="CP063231">
    <property type="protein sequence ID" value="URL59449.1"/>
    <property type="molecule type" value="Genomic_DNA"/>
</dbReference>
<sequence>MSSLPSAHLPSGWAPVPGSLAGRVVIVTGATGGLGGETAKAAVLAGATVVITGRKVRALEKRYDELVALGGSEPVIHPLDLESATPADYAALAEGIENEFGRLDGIVHAAAHFNELTPIAMHKPDDWLRAMQVNVSAPFALTQACMPLLTKADDSAVIFVLDDPELLSRAHWGGYGVSKAAVERMAAVLHAENGRNAMRVHAVLPAPMRTALRRAAYYGENTLERPLPTASADAIVYLLSRAGAEARGTVLDLRHTH</sequence>
<name>A0ABY4T5B6_9GAMM</name>
<keyword evidence="4" id="KW-1185">Reference proteome</keyword>
<dbReference type="PROSITE" id="PS00061">
    <property type="entry name" value="ADH_SHORT"/>
    <property type="match status" value="1"/>
</dbReference>
<evidence type="ECO:0000313" key="3">
    <source>
        <dbReference type="EMBL" id="URL59449.1"/>
    </source>
</evidence>
<dbReference type="PANTHER" id="PTHR44196:SF4">
    <property type="entry name" value="SHORT CHAIN DEHYDROGENASE"/>
    <property type="match status" value="1"/>
</dbReference>
<dbReference type="InterPro" id="IPR002347">
    <property type="entry name" value="SDR_fam"/>
</dbReference>
<protein>
    <submittedName>
        <fullName evidence="3">SDR family NAD(P)-dependent oxidoreductase</fullName>
    </submittedName>
</protein>
<proteinExistence type="inferred from homology"/>
<keyword evidence="2" id="KW-0560">Oxidoreductase</keyword>
<dbReference type="RefSeq" id="WP_250340002.1">
    <property type="nucleotide sequence ID" value="NZ_CP063231.1"/>
</dbReference>
<comment type="similarity">
    <text evidence="1">Belongs to the short-chain dehydrogenases/reductases (SDR) family.</text>
</comment>
<evidence type="ECO:0000313" key="4">
    <source>
        <dbReference type="Proteomes" id="UP001056681"/>
    </source>
</evidence>
<accession>A0ABY4T5B6</accession>
<reference evidence="3" key="1">
    <citation type="submission" date="2020-10" db="EMBL/GenBank/DDBJ databases">
        <title>Whole-genome sequence of Luteibacter sp. EIF3.</title>
        <authorList>
            <person name="Friedrich I."/>
            <person name="Hertel R."/>
            <person name="Daniel R."/>
        </authorList>
    </citation>
    <scope>NUCLEOTIDE SEQUENCE</scope>
    <source>
        <strain evidence="3">EIF3</strain>
    </source>
</reference>
<dbReference type="SUPFAM" id="SSF51735">
    <property type="entry name" value="NAD(P)-binding Rossmann-fold domains"/>
    <property type="match status" value="1"/>
</dbReference>
<dbReference type="Proteomes" id="UP001056681">
    <property type="component" value="Chromosome"/>
</dbReference>
<evidence type="ECO:0000256" key="2">
    <source>
        <dbReference type="ARBA" id="ARBA00023002"/>
    </source>
</evidence>